<dbReference type="PANTHER" id="PTHR34385:SF1">
    <property type="entry name" value="PEPTIDOGLYCAN L-ALANYL-D-GLUTAMATE ENDOPEPTIDASE CWLK"/>
    <property type="match status" value="1"/>
</dbReference>
<dbReference type="InterPro" id="IPR052179">
    <property type="entry name" value="DD-CPase-like"/>
</dbReference>
<keyword evidence="2" id="KW-0812">Transmembrane</keyword>
<comment type="caution">
    <text evidence="4">The sequence shown here is derived from an EMBL/GenBank/DDBJ whole genome shotgun (WGS) entry which is preliminary data.</text>
</comment>
<gene>
    <name evidence="4" type="ORF">EWV53_01435</name>
</gene>
<dbReference type="CDD" id="cd14852">
    <property type="entry name" value="LD-carboxypeptidase"/>
    <property type="match status" value="1"/>
</dbReference>
<dbReference type="Gene3D" id="3.30.1380.10">
    <property type="match status" value="1"/>
</dbReference>
<dbReference type="InterPro" id="IPR003709">
    <property type="entry name" value="VanY-like_core_dom"/>
</dbReference>
<evidence type="ECO:0000313" key="5">
    <source>
        <dbReference type="Proteomes" id="UP000317165"/>
    </source>
</evidence>
<dbReference type="GO" id="GO:0004180">
    <property type="term" value="F:carboxypeptidase activity"/>
    <property type="evidence" value="ECO:0007669"/>
    <property type="project" value="UniProtKB-KW"/>
</dbReference>
<keyword evidence="4" id="KW-0645">Protease</keyword>
<dbReference type="AlphaFoldDB" id="A0A552QAK9"/>
<accession>A0A552QAK9</accession>
<dbReference type="Pfam" id="PF02557">
    <property type="entry name" value="VanY"/>
    <property type="match status" value="1"/>
</dbReference>
<reference evidence="4 5" key="1">
    <citation type="submission" date="2019-01" db="EMBL/GenBank/DDBJ databases">
        <title>Coherence of Microcystis species and biogeography revealed through population genomics.</title>
        <authorList>
            <person name="Perez-Carrascal O.M."/>
            <person name="Terrat Y."/>
            <person name="Giani A."/>
            <person name="Fortin N."/>
            <person name="Tromas N."/>
            <person name="Shapiro B.J."/>
        </authorList>
    </citation>
    <scope>NUCLEOTIDE SEQUENCE [LARGE SCALE GENOMIC DNA]</scope>
    <source>
        <strain evidence="4">Mp_MB_F_20051200_S9</strain>
    </source>
</reference>
<dbReference type="GO" id="GO:0006508">
    <property type="term" value="P:proteolysis"/>
    <property type="evidence" value="ECO:0007669"/>
    <property type="project" value="InterPro"/>
</dbReference>
<feature type="compositionally biased region" description="Low complexity" evidence="1">
    <location>
        <begin position="38"/>
        <end position="53"/>
    </location>
</feature>
<dbReference type="PANTHER" id="PTHR34385">
    <property type="entry name" value="D-ALANYL-D-ALANINE CARBOXYPEPTIDASE"/>
    <property type="match status" value="1"/>
</dbReference>
<proteinExistence type="predicted"/>
<evidence type="ECO:0000259" key="3">
    <source>
        <dbReference type="Pfam" id="PF02557"/>
    </source>
</evidence>
<evidence type="ECO:0000256" key="2">
    <source>
        <dbReference type="SAM" id="Phobius"/>
    </source>
</evidence>
<organism evidence="4 5">
    <name type="scientific">Microcystis panniformis Mp_MB_F_20051200_S9</name>
    <dbReference type="NCBI Taxonomy" id="2486223"/>
    <lineage>
        <taxon>Bacteria</taxon>
        <taxon>Bacillati</taxon>
        <taxon>Cyanobacteriota</taxon>
        <taxon>Cyanophyceae</taxon>
        <taxon>Oscillatoriophycideae</taxon>
        <taxon>Chroococcales</taxon>
        <taxon>Microcystaceae</taxon>
        <taxon>Microcystis</taxon>
    </lineage>
</organism>
<dbReference type="InterPro" id="IPR058193">
    <property type="entry name" value="VanY/YodJ_core_dom"/>
</dbReference>
<name>A0A552QAK9_9CHRO</name>
<keyword evidence="2" id="KW-1133">Transmembrane helix</keyword>
<dbReference type="InterPro" id="IPR009045">
    <property type="entry name" value="Zn_M74/Hedgehog-like"/>
</dbReference>
<feature type="region of interest" description="Disordered" evidence="1">
    <location>
        <begin position="38"/>
        <end position="68"/>
    </location>
</feature>
<protein>
    <submittedName>
        <fullName evidence="4">D-alanyl-D-alanine carboxypeptidase family protein</fullName>
    </submittedName>
</protein>
<feature type="domain" description="D-alanyl-D-alanine carboxypeptidase-like core" evidence="3">
    <location>
        <begin position="139"/>
        <end position="267"/>
    </location>
</feature>
<keyword evidence="4" id="KW-0378">Hydrolase</keyword>
<feature type="transmembrane region" description="Helical" evidence="2">
    <location>
        <begin position="7"/>
        <end position="27"/>
    </location>
</feature>
<dbReference type="EMBL" id="SFAC01000022">
    <property type="protein sequence ID" value="TRV66237.1"/>
    <property type="molecule type" value="Genomic_DNA"/>
</dbReference>
<keyword evidence="4" id="KW-0121">Carboxypeptidase</keyword>
<evidence type="ECO:0000256" key="1">
    <source>
        <dbReference type="SAM" id="MobiDB-lite"/>
    </source>
</evidence>
<dbReference type="Proteomes" id="UP000317165">
    <property type="component" value="Unassembled WGS sequence"/>
</dbReference>
<evidence type="ECO:0000313" key="4">
    <source>
        <dbReference type="EMBL" id="TRV66237.1"/>
    </source>
</evidence>
<sequence>MKSFISAFQYFIIPIIVVMGVSIYLGFKQPTEPPTTAIVSTSPSVSSTSLISPAPIPKNTLTPPLQRPYPLANTSKALPVPSPKQMVTGADDIYSLSSPPPKNHTVLSPPNQTEIPFHIKYGENANDLVEIGIFYERKAYLNREAAEMFKQMQLAAQQEGIEIIPVSGFRSVADQKKLFERQIQRQGSKKAASKLSAPPGFSEHHTGYALDVGDGKSPNTILKLTFDSTEAYRWLEVHAAQYGFELSFPKNNFQGVSYEPWHWRFVGSATAQEIFRVAKTQRQ</sequence>
<dbReference type="SUPFAM" id="SSF55166">
    <property type="entry name" value="Hedgehog/DD-peptidase"/>
    <property type="match status" value="1"/>
</dbReference>
<keyword evidence="2" id="KW-0472">Membrane</keyword>